<keyword evidence="3" id="KW-1185">Reference proteome</keyword>
<sequence>MKRHHLPIIALAPGLVALSACEQPPEDPAGGEFESTEPVVEEQFEVENIPDPNAADPALPSETEPPTAEPEVSEISPEAAEEEMVEDSAQETAEIESEAPE</sequence>
<reference evidence="2 3" key="1">
    <citation type="submission" date="2020-09" db="EMBL/GenBank/DDBJ databases">
        <authorList>
            <person name="Yoon J.-W."/>
        </authorList>
    </citation>
    <scope>NUCLEOTIDE SEQUENCE [LARGE SCALE GENOMIC DNA]</scope>
    <source>
        <strain evidence="2 3">KMU-140</strain>
    </source>
</reference>
<proteinExistence type="predicted"/>
<name>A0ABR8KS32_9SPHN</name>
<evidence type="ECO:0000313" key="2">
    <source>
        <dbReference type="EMBL" id="MBD2841878.1"/>
    </source>
</evidence>
<organism evidence="2 3">
    <name type="scientific">Erythrobacter rubeus</name>
    <dbReference type="NCBI Taxonomy" id="2760803"/>
    <lineage>
        <taxon>Bacteria</taxon>
        <taxon>Pseudomonadati</taxon>
        <taxon>Pseudomonadota</taxon>
        <taxon>Alphaproteobacteria</taxon>
        <taxon>Sphingomonadales</taxon>
        <taxon>Erythrobacteraceae</taxon>
        <taxon>Erythrobacter/Porphyrobacter group</taxon>
        <taxon>Erythrobacter</taxon>
    </lineage>
</organism>
<feature type="compositionally biased region" description="Low complexity" evidence="1">
    <location>
        <begin position="57"/>
        <end position="74"/>
    </location>
</feature>
<feature type="compositionally biased region" description="Acidic residues" evidence="1">
    <location>
        <begin position="79"/>
        <end position="101"/>
    </location>
</feature>
<evidence type="ECO:0000313" key="3">
    <source>
        <dbReference type="Proteomes" id="UP000635384"/>
    </source>
</evidence>
<evidence type="ECO:0000256" key="1">
    <source>
        <dbReference type="SAM" id="MobiDB-lite"/>
    </source>
</evidence>
<accession>A0ABR8KS32</accession>
<dbReference type="EMBL" id="JACXLC010000001">
    <property type="protein sequence ID" value="MBD2841878.1"/>
    <property type="molecule type" value="Genomic_DNA"/>
</dbReference>
<gene>
    <name evidence="2" type="ORF">IB285_06330</name>
</gene>
<feature type="region of interest" description="Disordered" evidence="1">
    <location>
        <begin position="47"/>
        <end position="101"/>
    </location>
</feature>
<dbReference type="Proteomes" id="UP000635384">
    <property type="component" value="Unassembled WGS sequence"/>
</dbReference>
<protein>
    <submittedName>
        <fullName evidence="2">Uncharacterized protein</fullName>
    </submittedName>
</protein>
<comment type="caution">
    <text evidence="2">The sequence shown here is derived from an EMBL/GenBank/DDBJ whole genome shotgun (WGS) entry which is preliminary data.</text>
</comment>
<dbReference type="RefSeq" id="WP_190787382.1">
    <property type="nucleotide sequence ID" value="NZ_JACXLC010000001.1"/>
</dbReference>
<dbReference type="PROSITE" id="PS51257">
    <property type="entry name" value="PROKAR_LIPOPROTEIN"/>
    <property type="match status" value="1"/>
</dbReference>